<evidence type="ECO:0000256" key="1">
    <source>
        <dbReference type="SAM" id="Phobius"/>
    </source>
</evidence>
<keyword evidence="1" id="KW-0812">Transmembrane</keyword>
<dbReference type="EMBL" id="DXHQ01000036">
    <property type="protein sequence ID" value="HIW08330.1"/>
    <property type="molecule type" value="Genomic_DNA"/>
</dbReference>
<keyword evidence="1" id="KW-1133">Transmembrane helix</keyword>
<dbReference type="Proteomes" id="UP000823933">
    <property type="component" value="Unassembled WGS sequence"/>
</dbReference>
<name>A0A9D1TW39_9FIRM</name>
<proteinExistence type="predicted"/>
<keyword evidence="1" id="KW-0472">Membrane</keyword>
<protein>
    <submittedName>
        <fullName evidence="2">Uncharacterized protein</fullName>
    </submittedName>
</protein>
<dbReference type="AlphaFoldDB" id="A0A9D1TW39"/>
<feature type="transmembrane region" description="Helical" evidence="1">
    <location>
        <begin position="20"/>
        <end position="43"/>
    </location>
</feature>
<evidence type="ECO:0000313" key="2">
    <source>
        <dbReference type="EMBL" id="HIW08330.1"/>
    </source>
</evidence>
<feature type="transmembrane region" description="Helical" evidence="1">
    <location>
        <begin position="79"/>
        <end position="107"/>
    </location>
</feature>
<evidence type="ECO:0000313" key="3">
    <source>
        <dbReference type="Proteomes" id="UP000823933"/>
    </source>
</evidence>
<reference evidence="2" key="1">
    <citation type="journal article" date="2021" name="PeerJ">
        <title>Extensive microbial diversity within the chicken gut microbiome revealed by metagenomics and culture.</title>
        <authorList>
            <person name="Gilroy R."/>
            <person name="Ravi A."/>
            <person name="Getino M."/>
            <person name="Pursley I."/>
            <person name="Horton D.L."/>
            <person name="Alikhan N.F."/>
            <person name="Baker D."/>
            <person name="Gharbi K."/>
            <person name="Hall N."/>
            <person name="Watson M."/>
            <person name="Adriaenssens E.M."/>
            <person name="Foster-Nyarko E."/>
            <person name="Jarju S."/>
            <person name="Secka A."/>
            <person name="Antonio M."/>
            <person name="Oren A."/>
            <person name="Chaudhuri R.R."/>
            <person name="La Ragione R."/>
            <person name="Hildebrand F."/>
            <person name="Pallen M.J."/>
        </authorList>
    </citation>
    <scope>NUCLEOTIDE SEQUENCE</scope>
    <source>
        <strain evidence="2">ChiHcolR34-3080</strain>
    </source>
</reference>
<accession>A0A9D1TW39</accession>
<reference evidence="2" key="2">
    <citation type="submission" date="2021-04" db="EMBL/GenBank/DDBJ databases">
        <authorList>
            <person name="Gilroy R."/>
        </authorList>
    </citation>
    <scope>NUCLEOTIDE SEQUENCE</scope>
    <source>
        <strain evidence="2">ChiHcolR34-3080</strain>
    </source>
</reference>
<organism evidence="2 3">
    <name type="scientific">Candidatus Faecalibacterium intestinigallinarum</name>
    <dbReference type="NCBI Taxonomy" id="2838581"/>
    <lineage>
        <taxon>Bacteria</taxon>
        <taxon>Bacillati</taxon>
        <taxon>Bacillota</taxon>
        <taxon>Clostridia</taxon>
        <taxon>Eubacteriales</taxon>
        <taxon>Oscillospiraceae</taxon>
        <taxon>Faecalibacterium</taxon>
    </lineage>
</organism>
<comment type="caution">
    <text evidence="2">The sequence shown here is derived from an EMBL/GenBank/DDBJ whole genome shotgun (WGS) entry which is preliminary data.</text>
</comment>
<sequence length="108" mass="11945">MEMTVRMPANYNLLAEEEMTYTTGGATAVQALCAWFLPFYGWYKGSVAIRNYRRQNPDTWLDTGLDAFTAHMDTSTTNLLYDIACAVSVIGMCTSVIGIIPTALIVFS</sequence>
<gene>
    <name evidence="2" type="ORF">H9890_02880</name>
</gene>